<feature type="transmembrane region" description="Helical" evidence="9">
    <location>
        <begin position="169"/>
        <end position="190"/>
    </location>
</feature>
<evidence type="ECO:0000313" key="11">
    <source>
        <dbReference type="Proteomes" id="UP000191153"/>
    </source>
</evidence>
<feature type="transmembrane region" description="Helical" evidence="9">
    <location>
        <begin position="229"/>
        <end position="252"/>
    </location>
</feature>
<dbReference type="Pfam" id="PF01235">
    <property type="entry name" value="Na_Ala_symp"/>
    <property type="match status" value="1"/>
</dbReference>
<dbReference type="PANTHER" id="PTHR30330:SF1">
    <property type="entry name" value="AMINO-ACID CARRIER PROTEIN ALST"/>
    <property type="match status" value="1"/>
</dbReference>
<feature type="transmembrane region" description="Helical" evidence="9">
    <location>
        <begin position="138"/>
        <end position="157"/>
    </location>
</feature>
<keyword evidence="7 9" id="KW-1133">Transmembrane helix</keyword>
<dbReference type="AlphaFoldDB" id="A0A1T4PE13"/>
<feature type="transmembrane region" description="Helical" evidence="9">
    <location>
        <begin position="372"/>
        <end position="389"/>
    </location>
</feature>
<keyword evidence="8 9" id="KW-0472">Membrane</keyword>
<organism evidence="10 11">
    <name type="scientific">Cetobacterium ceti</name>
    <dbReference type="NCBI Taxonomy" id="180163"/>
    <lineage>
        <taxon>Bacteria</taxon>
        <taxon>Fusobacteriati</taxon>
        <taxon>Fusobacteriota</taxon>
        <taxon>Fusobacteriia</taxon>
        <taxon>Fusobacteriales</taxon>
        <taxon>Fusobacteriaceae</taxon>
        <taxon>Cetobacterium</taxon>
    </lineage>
</organism>
<gene>
    <name evidence="10" type="ORF">SAMN02745174_01877</name>
</gene>
<evidence type="ECO:0000256" key="3">
    <source>
        <dbReference type="ARBA" id="ARBA00022448"/>
    </source>
</evidence>
<dbReference type="FunFam" id="1.20.1740.10:FF:000004">
    <property type="entry name" value="Sodium:alanine symporter family protein"/>
    <property type="match status" value="1"/>
</dbReference>
<dbReference type="GO" id="GO:0005886">
    <property type="term" value="C:plasma membrane"/>
    <property type="evidence" value="ECO:0007669"/>
    <property type="project" value="UniProtKB-SubCell"/>
</dbReference>
<comment type="subcellular location">
    <subcellularLocation>
        <location evidence="1 9">Cell membrane</location>
        <topology evidence="1 9">Multi-pass membrane protein</topology>
    </subcellularLocation>
</comment>
<dbReference type="RefSeq" id="WP_078694342.1">
    <property type="nucleotide sequence ID" value="NZ_FUWX01000014.1"/>
</dbReference>
<feature type="transmembrane region" description="Helical" evidence="9">
    <location>
        <begin position="395"/>
        <end position="415"/>
    </location>
</feature>
<keyword evidence="11" id="KW-1185">Reference proteome</keyword>
<dbReference type="STRING" id="180163.SAMN02745174_01877"/>
<feature type="transmembrane region" description="Helical" evidence="9">
    <location>
        <begin position="202"/>
        <end position="223"/>
    </location>
</feature>
<feature type="transmembrane region" description="Helical" evidence="9">
    <location>
        <begin position="291"/>
        <end position="314"/>
    </location>
</feature>
<dbReference type="PANTHER" id="PTHR30330">
    <property type="entry name" value="AGSS FAMILY TRANSPORTER, SODIUM-ALANINE"/>
    <property type="match status" value="1"/>
</dbReference>
<keyword evidence="5 9" id="KW-0812">Transmembrane</keyword>
<dbReference type="PRINTS" id="PR00175">
    <property type="entry name" value="NAALASMPORT"/>
</dbReference>
<dbReference type="EMBL" id="FUWX01000014">
    <property type="protein sequence ID" value="SJZ89805.1"/>
    <property type="molecule type" value="Genomic_DNA"/>
</dbReference>
<dbReference type="GO" id="GO:0005283">
    <property type="term" value="F:amino acid:sodium symporter activity"/>
    <property type="evidence" value="ECO:0007669"/>
    <property type="project" value="InterPro"/>
</dbReference>
<evidence type="ECO:0000256" key="1">
    <source>
        <dbReference type="ARBA" id="ARBA00004651"/>
    </source>
</evidence>
<accession>A0A1T4PE13</accession>
<dbReference type="NCBIfam" id="TIGR00835">
    <property type="entry name" value="agcS"/>
    <property type="match status" value="1"/>
</dbReference>
<keyword evidence="4 9" id="KW-1003">Cell membrane</keyword>
<evidence type="ECO:0000256" key="6">
    <source>
        <dbReference type="ARBA" id="ARBA00022847"/>
    </source>
</evidence>
<proteinExistence type="inferred from homology"/>
<keyword evidence="3 9" id="KW-0813">Transport</keyword>
<evidence type="ECO:0000313" key="10">
    <source>
        <dbReference type="EMBL" id="SJZ89805.1"/>
    </source>
</evidence>
<feature type="transmembrane region" description="Helical" evidence="9">
    <location>
        <begin position="334"/>
        <end position="360"/>
    </location>
</feature>
<feature type="transmembrane region" description="Helical" evidence="9">
    <location>
        <begin position="89"/>
        <end position="109"/>
    </location>
</feature>
<evidence type="ECO:0000256" key="2">
    <source>
        <dbReference type="ARBA" id="ARBA00009261"/>
    </source>
</evidence>
<name>A0A1T4PE13_9FUSO</name>
<dbReference type="OrthoDB" id="9804874at2"/>
<feature type="transmembrane region" description="Helical" evidence="9">
    <location>
        <begin position="12"/>
        <end position="33"/>
    </location>
</feature>
<evidence type="ECO:0000256" key="9">
    <source>
        <dbReference type="RuleBase" id="RU363064"/>
    </source>
</evidence>
<evidence type="ECO:0000256" key="8">
    <source>
        <dbReference type="ARBA" id="ARBA00023136"/>
    </source>
</evidence>
<keyword evidence="6 9" id="KW-0769">Symport</keyword>
<sequence>MNFLGTVNNILWSYVLIAILLLSGLYFTFKLKFANITQIKAMFKIMFEKNDGKGISPFQAFCISAGSKVGTGSLAGVALAISVGGPGSIFWMWILALIAGSLSLVENTLAQIYKRKKDGIYVGGPAYYMEMGMNKKKLGIAFSILITITYGFIFNAVQANTITEAFHQAFGISQYSGAIFLTILTGIVIYGGANRIAKVSEIIVPVMGLVYLLVAAFIVVKHYSLIPQVISLIMTNAFTSHAALGGSLGVIVMEGVKRGLFSNEAGMGSTPNAGASASTSHPFKQGLVQTLGVYTTTLIICSATAFIILFSGVLGHTVSKGIGLTHAAMTHELGSFGGIFLLICIFLFAYSSIIGNYYYGIINIAYTENKKLLTPFKIIALIMVFWGSVKDAPTVWAIADLFMAFMAVFNIYAIIKLRKPAVECILHYLDEQKKGKDPVFTIDVLSDNHGVETWDHKGEISL</sequence>
<dbReference type="Proteomes" id="UP000191153">
    <property type="component" value="Unassembled WGS sequence"/>
</dbReference>
<dbReference type="InterPro" id="IPR001463">
    <property type="entry name" value="Na/Ala_symport"/>
</dbReference>
<protein>
    <submittedName>
        <fullName evidence="10">Alanine or glycine:cation symporter, AGCS family</fullName>
    </submittedName>
</protein>
<feature type="transmembrane region" description="Helical" evidence="9">
    <location>
        <begin position="54"/>
        <end position="83"/>
    </location>
</feature>
<evidence type="ECO:0000256" key="5">
    <source>
        <dbReference type="ARBA" id="ARBA00022692"/>
    </source>
</evidence>
<dbReference type="Gene3D" id="1.20.1740.10">
    <property type="entry name" value="Amino acid/polyamine transporter I"/>
    <property type="match status" value="1"/>
</dbReference>
<reference evidence="10 11" key="1">
    <citation type="submission" date="2017-02" db="EMBL/GenBank/DDBJ databases">
        <authorList>
            <person name="Peterson S.W."/>
        </authorList>
    </citation>
    <scope>NUCLEOTIDE SEQUENCE [LARGE SCALE GENOMIC DNA]</scope>
    <source>
        <strain evidence="10 11">ATCC 700028</strain>
    </source>
</reference>
<evidence type="ECO:0000256" key="4">
    <source>
        <dbReference type="ARBA" id="ARBA00022475"/>
    </source>
</evidence>
<comment type="similarity">
    <text evidence="2 9">Belongs to the alanine or glycine:cation symporter (AGCS) (TC 2.A.25) family.</text>
</comment>
<evidence type="ECO:0000256" key="7">
    <source>
        <dbReference type="ARBA" id="ARBA00022989"/>
    </source>
</evidence>